<evidence type="ECO:0000256" key="1">
    <source>
        <dbReference type="SAM" id="MobiDB-lite"/>
    </source>
</evidence>
<gene>
    <name evidence="3" type="ORF">SASPL_100223</name>
</gene>
<dbReference type="InterPro" id="IPR003265">
    <property type="entry name" value="HhH-GPD_domain"/>
</dbReference>
<dbReference type="InterPro" id="IPR023170">
    <property type="entry name" value="HhH_base_excis_C"/>
</dbReference>
<feature type="domain" description="HhH-GPD" evidence="2">
    <location>
        <begin position="99"/>
        <end position="256"/>
    </location>
</feature>
<dbReference type="GO" id="GO:0006284">
    <property type="term" value="P:base-excision repair"/>
    <property type="evidence" value="ECO:0007669"/>
    <property type="project" value="InterPro"/>
</dbReference>
<sequence>MSIMRKRKQSSAESPKTTVNSSGGAGKSPFPDHSRPTHEECLSVRDELLSLHGFPPEFLKYRNQRLEAKSQLKKAKPLEDEGEKDGIESVLDGLVKTILSQNTTELNSDRAFASLRKAFPTWQHVLEAESKHVEDAIRCGGLAPTKSSCIKNLLSVLLEKRGKLCMEYLREMSVEEVKKELSLLKGIGPKTVSCVLLFNLQHDDFPVDTHIFQIAKRMGWVPGVADVKTTYLHLNQRIPPELKFDLNCLLYTHGKACRRCSYRKVGKKNKEAENGDCPLLAYSEECKIENESSNLI</sequence>
<dbReference type="SMART" id="SM00478">
    <property type="entry name" value="ENDO3c"/>
    <property type="match status" value="1"/>
</dbReference>
<dbReference type="PANTHER" id="PTHR47203:SF1">
    <property type="entry name" value="HYPOTHETICAL BASE EXCISION DNA REPAIR PROTEIN (EUROFUNG)"/>
    <property type="match status" value="1"/>
</dbReference>
<evidence type="ECO:0000313" key="4">
    <source>
        <dbReference type="Proteomes" id="UP000298416"/>
    </source>
</evidence>
<feature type="compositionally biased region" description="Polar residues" evidence="1">
    <location>
        <begin position="11"/>
        <end position="22"/>
    </location>
</feature>
<dbReference type="Gene3D" id="1.10.340.30">
    <property type="entry name" value="Hypothetical protein, domain 2"/>
    <property type="match status" value="1"/>
</dbReference>
<proteinExistence type="predicted"/>
<dbReference type="AlphaFoldDB" id="A0A8X8YMV9"/>
<evidence type="ECO:0000259" key="2">
    <source>
        <dbReference type="SMART" id="SM00478"/>
    </source>
</evidence>
<dbReference type="CDD" id="cd00056">
    <property type="entry name" value="ENDO3c"/>
    <property type="match status" value="1"/>
</dbReference>
<evidence type="ECO:0000313" key="3">
    <source>
        <dbReference type="EMBL" id="KAG6435351.1"/>
    </source>
</evidence>
<protein>
    <recommendedName>
        <fullName evidence="2">HhH-GPD domain-containing protein</fullName>
    </recommendedName>
</protein>
<feature type="compositionally biased region" description="Basic and acidic residues" evidence="1">
    <location>
        <begin position="30"/>
        <end position="41"/>
    </location>
</feature>
<dbReference type="Pfam" id="PF00730">
    <property type="entry name" value="HhH-GPD"/>
    <property type="match status" value="1"/>
</dbReference>
<dbReference type="Gene3D" id="1.10.1670.10">
    <property type="entry name" value="Helix-hairpin-Helix base-excision DNA repair enzymes (C-terminal)"/>
    <property type="match status" value="1"/>
</dbReference>
<dbReference type="PANTHER" id="PTHR47203">
    <property type="match status" value="1"/>
</dbReference>
<keyword evidence="4" id="KW-1185">Reference proteome</keyword>
<dbReference type="GO" id="GO:0140097">
    <property type="term" value="F:catalytic activity, acting on DNA"/>
    <property type="evidence" value="ECO:0007669"/>
    <property type="project" value="UniProtKB-ARBA"/>
</dbReference>
<dbReference type="EMBL" id="PNBA02000001">
    <property type="protein sequence ID" value="KAG6435351.1"/>
    <property type="molecule type" value="Genomic_DNA"/>
</dbReference>
<dbReference type="Proteomes" id="UP000298416">
    <property type="component" value="Unassembled WGS sequence"/>
</dbReference>
<comment type="caution">
    <text evidence="3">The sequence shown here is derived from an EMBL/GenBank/DDBJ whole genome shotgun (WGS) entry which is preliminary data.</text>
</comment>
<reference evidence="3" key="1">
    <citation type="submission" date="2018-01" db="EMBL/GenBank/DDBJ databases">
        <authorList>
            <person name="Mao J.F."/>
        </authorList>
    </citation>
    <scope>NUCLEOTIDE SEQUENCE</scope>
    <source>
        <strain evidence="3">Huo1</strain>
        <tissue evidence="3">Leaf</tissue>
    </source>
</reference>
<accession>A0A8X8YMV9</accession>
<reference evidence="3" key="2">
    <citation type="submission" date="2020-08" db="EMBL/GenBank/DDBJ databases">
        <title>Plant Genome Project.</title>
        <authorList>
            <person name="Zhang R.-G."/>
        </authorList>
    </citation>
    <scope>NUCLEOTIDE SEQUENCE</scope>
    <source>
        <strain evidence="3">Huo1</strain>
        <tissue evidence="3">Leaf</tissue>
    </source>
</reference>
<dbReference type="SUPFAM" id="SSF48150">
    <property type="entry name" value="DNA-glycosylase"/>
    <property type="match status" value="1"/>
</dbReference>
<organism evidence="3">
    <name type="scientific">Salvia splendens</name>
    <name type="common">Scarlet sage</name>
    <dbReference type="NCBI Taxonomy" id="180675"/>
    <lineage>
        <taxon>Eukaryota</taxon>
        <taxon>Viridiplantae</taxon>
        <taxon>Streptophyta</taxon>
        <taxon>Embryophyta</taxon>
        <taxon>Tracheophyta</taxon>
        <taxon>Spermatophyta</taxon>
        <taxon>Magnoliopsida</taxon>
        <taxon>eudicotyledons</taxon>
        <taxon>Gunneridae</taxon>
        <taxon>Pentapetalae</taxon>
        <taxon>asterids</taxon>
        <taxon>lamiids</taxon>
        <taxon>Lamiales</taxon>
        <taxon>Lamiaceae</taxon>
        <taxon>Nepetoideae</taxon>
        <taxon>Mentheae</taxon>
        <taxon>Salviinae</taxon>
        <taxon>Salvia</taxon>
        <taxon>Salvia subgen. Calosphace</taxon>
        <taxon>core Calosphace</taxon>
    </lineage>
</organism>
<dbReference type="GO" id="GO:0016787">
    <property type="term" value="F:hydrolase activity"/>
    <property type="evidence" value="ECO:0007669"/>
    <property type="project" value="UniProtKB-ARBA"/>
</dbReference>
<feature type="region of interest" description="Disordered" evidence="1">
    <location>
        <begin position="1"/>
        <end position="41"/>
    </location>
</feature>
<name>A0A8X8YMV9_SALSN</name>
<dbReference type="InterPro" id="IPR011257">
    <property type="entry name" value="DNA_glycosylase"/>
</dbReference>